<keyword evidence="2" id="KW-1185">Reference proteome</keyword>
<proteinExistence type="predicted"/>
<dbReference type="Proteomes" id="UP000197361">
    <property type="component" value="Unassembled WGS sequence"/>
</dbReference>
<dbReference type="AlphaFoldDB" id="A0A246JN29"/>
<sequence>MKSMAPTTVVEFSLRAGRQSHLCGDFWRGAGSQRDRVASGSAKLRVTGKTEIDEMRFFRSQEIAGGSPLIRAFATNGWLRMTAKGRAVDMAATETGNQAISRLVAFCTE</sequence>
<dbReference type="EMBL" id="NISK01000005">
    <property type="protein sequence ID" value="OWQ94031.1"/>
    <property type="molecule type" value="Genomic_DNA"/>
</dbReference>
<name>A0A246JN29_9SPHN</name>
<evidence type="ECO:0000313" key="2">
    <source>
        <dbReference type="Proteomes" id="UP000197361"/>
    </source>
</evidence>
<comment type="caution">
    <text evidence="1">The sequence shown here is derived from an EMBL/GenBank/DDBJ whole genome shotgun (WGS) entry which is preliminary data.</text>
</comment>
<gene>
    <name evidence="1" type="ORF">CDQ92_18585</name>
</gene>
<protein>
    <submittedName>
        <fullName evidence="1">Uncharacterized protein</fullName>
    </submittedName>
</protein>
<accession>A0A246JN29</accession>
<evidence type="ECO:0000313" key="1">
    <source>
        <dbReference type="EMBL" id="OWQ94031.1"/>
    </source>
</evidence>
<reference evidence="1 2" key="1">
    <citation type="journal article" date="2010" name="Int. J. Syst. Evol. Microbiol.">
        <title>Sphingopyxis bauzanensis sp. nov., a psychrophilic bacterium isolated from soil.</title>
        <authorList>
            <person name="Zhang D.C."/>
            <person name="Liu H.C."/>
            <person name="Xin Y.H."/>
            <person name="Zhou Y.G."/>
            <person name="Schinner F."/>
            <person name="Margesin R."/>
        </authorList>
    </citation>
    <scope>NUCLEOTIDE SEQUENCE [LARGE SCALE GENOMIC DNA]</scope>
    <source>
        <strain evidence="1 2">DSM 22271</strain>
    </source>
</reference>
<organism evidence="1 2">
    <name type="scientific">Sphingopyxis bauzanensis</name>
    <dbReference type="NCBI Taxonomy" id="651663"/>
    <lineage>
        <taxon>Bacteria</taxon>
        <taxon>Pseudomonadati</taxon>
        <taxon>Pseudomonadota</taxon>
        <taxon>Alphaproteobacteria</taxon>
        <taxon>Sphingomonadales</taxon>
        <taxon>Sphingomonadaceae</taxon>
        <taxon>Sphingopyxis</taxon>
    </lineage>
</organism>